<name>A0A8S5RP90_9VIRU</name>
<dbReference type="InterPro" id="IPR016177">
    <property type="entry name" value="DNA-bd_dom_sf"/>
</dbReference>
<dbReference type="SUPFAM" id="SSF54171">
    <property type="entry name" value="DNA-binding domain"/>
    <property type="match status" value="1"/>
</dbReference>
<dbReference type="EMBL" id="BK059131">
    <property type="protein sequence ID" value="DAE32962.1"/>
    <property type="molecule type" value="Genomic_DNA"/>
</dbReference>
<reference evidence="1" key="1">
    <citation type="journal article" date="2021" name="Proc. Natl. Acad. Sci. U.S.A.">
        <title>A Catalog of Tens of Thousands of Viruses from Human Metagenomes Reveals Hidden Associations with Chronic Diseases.</title>
        <authorList>
            <person name="Tisza M.J."/>
            <person name="Buck C.B."/>
        </authorList>
    </citation>
    <scope>NUCLEOTIDE SEQUENCE</scope>
    <source>
        <strain evidence="1">CtoYX9</strain>
    </source>
</reference>
<protein>
    <submittedName>
        <fullName evidence="1">Restriction enzyme</fullName>
    </submittedName>
</protein>
<dbReference type="GO" id="GO:0003677">
    <property type="term" value="F:DNA binding"/>
    <property type="evidence" value="ECO:0007669"/>
    <property type="project" value="InterPro"/>
</dbReference>
<sequence length="459" mass="53121">MPKKLTREEFIRRANEIHNGRYDYSKVQYVNGTTPVIIICPEHGEFSIKPQKHLAGQGCKPCGYIRNSHTLRKDTAWFVAKATKVHHGKYDYSRAVYNGAEEEVEIICPIHGLFKQRAVSHTSGYGCNKCAIEEVHNQQRKPREQFIAEVKAIFGDRYDFSKVDYKLNRLAVTVICPKHGAWQSRPNDLLRGHGCPKCADEENAIARMLDRTEFIERATKIHNGYYDYSKVHYLGMSRKVEIICPVHGSFWQVPNSHLQGKGCVKCKAEKQKSLVCGVGVNDVLDGQREYAYKVWSNMLRRCYDEKWRHRYLAYADCSVCDEWHTYSAFRDWFNIRFKDGYVIDKDILVHGNKVYSPQTCLLVPWEINALLISERASRGEYPIGVYKSGKKFVAAVSKRIKGKHTTAIGRFDTPEEAFYAYKQAKEAYLKEIAEDYYKQGKITKEVYLALQRYKVEITD</sequence>
<accession>A0A8S5RP90</accession>
<evidence type="ECO:0000313" key="1">
    <source>
        <dbReference type="EMBL" id="DAE32962.1"/>
    </source>
</evidence>
<proteinExistence type="predicted"/>
<organism evidence="1">
    <name type="scientific">virus sp. ctoYX9</name>
    <dbReference type="NCBI Taxonomy" id="2825822"/>
    <lineage>
        <taxon>Viruses</taxon>
    </lineage>
</organism>